<dbReference type="AlphaFoldDB" id="A0A1X9N662"/>
<feature type="region of interest" description="Disordered" evidence="1">
    <location>
        <begin position="51"/>
        <end position="78"/>
    </location>
</feature>
<evidence type="ECO:0000256" key="1">
    <source>
        <dbReference type="SAM" id="MobiDB-lite"/>
    </source>
</evidence>
<gene>
    <name evidence="3" type="ORF">BST96_00155</name>
</gene>
<name>A0A1X9N662_9GAMM</name>
<reference evidence="3 4" key="1">
    <citation type="submission" date="2016-11" db="EMBL/GenBank/DDBJ databases">
        <title>Trade-off between light-utilization and light-protection in marine flavobacteria.</title>
        <authorList>
            <person name="Kumagai Y."/>
        </authorList>
    </citation>
    <scope>NUCLEOTIDE SEQUENCE [LARGE SCALE GENOMIC DNA]</scope>
    <source>
        <strain evidence="3 4">NBRC 107125</strain>
    </source>
</reference>
<evidence type="ECO:0000313" key="4">
    <source>
        <dbReference type="Proteomes" id="UP000193450"/>
    </source>
</evidence>
<dbReference type="EMBL" id="CP019343">
    <property type="protein sequence ID" value="ARN72664.1"/>
    <property type="molecule type" value="Genomic_DNA"/>
</dbReference>
<dbReference type="KEGG" id="osg:BST96_00155"/>
<evidence type="ECO:0000256" key="2">
    <source>
        <dbReference type="SAM" id="Phobius"/>
    </source>
</evidence>
<keyword evidence="2" id="KW-0472">Membrane</keyword>
<keyword evidence="2" id="KW-1133">Transmembrane helix</keyword>
<dbReference type="STRING" id="716816.BST96_00155"/>
<proteinExistence type="predicted"/>
<organism evidence="3 4">
    <name type="scientific">Oceanicoccus sagamiensis</name>
    <dbReference type="NCBI Taxonomy" id="716816"/>
    <lineage>
        <taxon>Bacteria</taxon>
        <taxon>Pseudomonadati</taxon>
        <taxon>Pseudomonadota</taxon>
        <taxon>Gammaproteobacteria</taxon>
        <taxon>Cellvibrionales</taxon>
        <taxon>Spongiibacteraceae</taxon>
        <taxon>Oceanicoccus</taxon>
    </lineage>
</organism>
<keyword evidence="2" id="KW-0812">Transmembrane</keyword>
<sequence length="202" mass="22215">MGSQKKQNNANAIESRYILQIVIFTFLFGLILFNFLSDDNQSANSHHRLIKAPDSEGNIPEPTSPIQTGEPVQPVEKTGAALPQATSGLEYYQNNADPTLPLSTVVGQWQSQIGVSENAPPQPLLLKQQQQLLTGDIAGYPIVAWVKGNVFQMTVRRQGGQGQIRYRYRGVIAPDSEQIKGTVAIQLTGFPEATLDWVANRE</sequence>
<accession>A0A1X9N662</accession>
<evidence type="ECO:0000313" key="3">
    <source>
        <dbReference type="EMBL" id="ARN72664.1"/>
    </source>
</evidence>
<feature type="transmembrane region" description="Helical" evidence="2">
    <location>
        <begin position="17"/>
        <end position="36"/>
    </location>
</feature>
<dbReference type="Proteomes" id="UP000193450">
    <property type="component" value="Chromosome"/>
</dbReference>
<keyword evidence="4" id="KW-1185">Reference proteome</keyword>
<protein>
    <submittedName>
        <fullName evidence="3">Uncharacterized protein</fullName>
    </submittedName>
</protein>